<reference evidence="1 2" key="1">
    <citation type="submission" date="2018-08" db="EMBL/GenBank/DDBJ databases">
        <title>A genome reference for cultivated species of the human gut microbiota.</title>
        <authorList>
            <person name="Zou Y."/>
            <person name="Xue W."/>
            <person name="Luo G."/>
        </authorList>
    </citation>
    <scope>NUCLEOTIDE SEQUENCE [LARGE SCALE GENOMIC DNA]</scope>
    <source>
        <strain evidence="1 2">AF24-29</strain>
    </source>
</reference>
<dbReference type="AlphaFoldDB" id="A0A412G4U2"/>
<comment type="caution">
    <text evidence="1">The sequence shown here is derived from an EMBL/GenBank/DDBJ whole genome shotgun (WGS) entry which is preliminary data.</text>
</comment>
<proteinExistence type="predicted"/>
<gene>
    <name evidence="1" type="ORF">DWY25_03510</name>
</gene>
<dbReference type="GeneID" id="83014474"/>
<accession>A0A412G4U2</accession>
<keyword evidence="2" id="KW-1185">Reference proteome</keyword>
<protein>
    <submittedName>
        <fullName evidence="1">Uncharacterized protein</fullName>
    </submittedName>
</protein>
<dbReference type="RefSeq" id="WP_117893737.1">
    <property type="nucleotide sequence ID" value="NZ_CABJCV010000003.1"/>
</dbReference>
<sequence>MTEKELEFLTDTDTLLNRVRDYFDEIDEWLVLGGSKEQAWDNGWKAGRTEGLIEGRRALFLDLVQQRMTLTESERSLIPLLEEEDIRTLLKMIDLLENGKDLRKQIETLVSQRILNSHSEKSDPEKKESRGDYLKDTGMAIACMRAQFDKIDEQRRLEKEREAGFHDGWEAGQRALIKFILNQRMILTERDESALAMLNEEELTRLFGVLMQIEDKNEQRKQVKELLKKKIRS</sequence>
<evidence type="ECO:0000313" key="1">
    <source>
        <dbReference type="EMBL" id="RGR75813.1"/>
    </source>
</evidence>
<dbReference type="Proteomes" id="UP000284178">
    <property type="component" value="Unassembled WGS sequence"/>
</dbReference>
<organism evidence="1 2">
    <name type="scientific">Holdemania filiformis</name>
    <dbReference type="NCBI Taxonomy" id="61171"/>
    <lineage>
        <taxon>Bacteria</taxon>
        <taxon>Bacillati</taxon>
        <taxon>Bacillota</taxon>
        <taxon>Erysipelotrichia</taxon>
        <taxon>Erysipelotrichales</taxon>
        <taxon>Erysipelotrichaceae</taxon>
        <taxon>Holdemania</taxon>
    </lineage>
</organism>
<name>A0A412G4U2_9FIRM</name>
<evidence type="ECO:0000313" key="2">
    <source>
        <dbReference type="Proteomes" id="UP000284178"/>
    </source>
</evidence>
<dbReference type="EMBL" id="QRUP01000003">
    <property type="protein sequence ID" value="RGR75813.1"/>
    <property type="molecule type" value="Genomic_DNA"/>
</dbReference>